<proteinExistence type="predicted"/>
<feature type="transmembrane region" description="Helical" evidence="2">
    <location>
        <begin position="161"/>
        <end position="185"/>
    </location>
</feature>
<feature type="transmembrane region" description="Helical" evidence="2">
    <location>
        <begin position="58"/>
        <end position="91"/>
    </location>
</feature>
<dbReference type="Proteomes" id="UP000189735">
    <property type="component" value="Unassembled WGS sequence"/>
</dbReference>
<dbReference type="EMBL" id="FUYG01000003">
    <property type="protein sequence ID" value="SKA91499.1"/>
    <property type="molecule type" value="Genomic_DNA"/>
</dbReference>
<dbReference type="PIRSF" id="PIRSF009160">
    <property type="entry name" value="UCP009160"/>
    <property type="match status" value="1"/>
</dbReference>
<accession>A0A1T4XPK6</accession>
<keyword evidence="2" id="KW-0472">Membrane</keyword>
<feature type="region of interest" description="Disordered" evidence="1">
    <location>
        <begin position="1"/>
        <end position="23"/>
    </location>
</feature>
<gene>
    <name evidence="3" type="ORF">SAMN06295879_1495</name>
</gene>
<dbReference type="AlphaFoldDB" id="A0A1T4XPK6"/>
<feature type="transmembrane region" description="Helical" evidence="2">
    <location>
        <begin position="103"/>
        <end position="121"/>
    </location>
</feature>
<feature type="transmembrane region" description="Helical" evidence="2">
    <location>
        <begin position="127"/>
        <end position="149"/>
    </location>
</feature>
<reference evidence="4" key="1">
    <citation type="submission" date="2017-02" db="EMBL/GenBank/DDBJ databases">
        <authorList>
            <person name="Varghese N."/>
            <person name="Submissions S."/>
        </authorList>
    </citation>
    <scope>NUCLEOTIDE SEQUENCE [LARGE SCALE GENOMIC DNA]</scope>
    <source>
        <strain evidence="4">VKM Ac-2052</strain>
    </source>
</reference>
<keyword evidence="2" id="KW-0812">Transmembrane</keyword>
<evidence type="ECO:0000256" key="2">
    <source>
        <dbReference type="SAM" id="Phobius"/>
    </source>
</evidence>
<protein>
    <submittedName>
        <fullName evidence="3">Uncharacterized membrane protein, YccA/Bax inhibitor family</fullName>
    </submittedName>
</protein>
<evidence type="ECO:0000256" key="1">
    <source>
        <dbReference type="SAM" id="MobiDB-lite"/>
    </source>
</evidence>
<organism evidence="3 4">
    <name type="scientific">Agreia bicolorata</name>
    <dbReference type="NCBI Taxonomy" id="110935"/>
    <lineage>
        <taxon>Bacteria</taxon>
        <taxon>Bacillati</taxon>
        <taxon>Actinomycetota</taxon>
        <taxon>Actinomycetes</taxon>
        <taxon>Micrococcales</taxon>
        <taxon>Microbacteriaceae</taxon>
        <taxon>Agreia</taxon>
    </lineage>
</organism>
<dbReference type="RefSeq" id="WP_078713899.1">
    <property type="nucleotide sequence ID" value="NZ_FUYG01000003.1"/>
</dbReference>
<evidence type="ECO:0000313" key="3">
    <source>
        <dbReference type="EMBL" id="SKA91499.1"/>
    </source>
</evidence>
<dbReference type="PANTHER" id="PTHR41282:SF1">
    <property type="entry name" value="CONSERVED TRANSMEMBRANE PROTEIN-RELATED"/>
    <property type="match status" value="1"/>
</dbReference>
<sequence>MPSANPAFTRNPVFNGKGAADAAPTMSSTQLQDLYERPSATPADTSRMTYDDAIVKTALLFAVLLAGAVVGWIVPGLFIVGALVGLVLGLVNSFKREPSPVLIIAYAAAEGLFVGGISAFFETRYEGIVVQAVLATLAVFGTTLALFANGKIRASKRATKIFLIAMVGYAVFSLLNFVLMIAGVFPADNVFGLRSGIFGIIIGVLAVIMAAYSLVLDFDFVQRGVKTGAPRKYGWSAAFGLTVTLVWLYVELLRLIAIFRN</sequence>
<feature type="transmembrane region" description="Helical" evidence="2">
    <location>
        <begin position="197"/>
        <end position="221"/>
    </location>
</feature>
<keyword evidence="2" id="KW-1133">Transmembrane helix</keyword>
<feature type="transmembrane region" description="Helical" evidence="2">
    <location>
        <begin position="233"/>
        <end position="250"/>
    </location>
</feature>
<dbReference type="InterPro" id="IPR010539">
    <property type="entry name" value="BaxI_1-like"/>
</dbReference>
<evidence type="ECO:0000313" key="4">
    <source>
        <dbReference type="Proteomes" id="UP000189735"/>
    </source>
</evidence>
<dbReference type="Pfam" id="PF12811">
    <property type="entry name" value="BaxI_1"/>
    <property type="match status" value="1"/>
</dbReference>
<dbReference type="PANTHER" id="PTHR41282">
    <property type="entry name" value="CONSERVED TRANSMEMBRANE PROTEIN-RELATED"/>
    <property type="match status" value="1"/>
</dbReference>
<name>A0A1T4XPK6_9MICO</name>